<protein>
    <submittedName>
        <fullName evidence="2">Uncharacterized protein</fullName>
    </submittedName>
</protein>
<dbReference type="STRING" id="1123071.SAMN02745181_1012"/>
<name>A0A1M6EF27_9BACT</name>
<dbReference type="InParanoid" id="A0A1M6EF27"/>
<keyword evidence="3" id="KW-1185">Reference proteome</keyword>
<dbReference type="RefSeq" id="WP_143158376.1">
    <property type="nucleotide sequence ID" value="NZ_FQYR01000002.1"/>
</dbReference>
<dbReference type="EMBL" id="FQYR01000002">
    <property type="protein sequence ID" value="SHI83920.1"/>
    <property type="molecule type" value="Genomic_DNA"/>
</dbReference>
<dbReference type="Proteomes" id="UP000184510">
    <property type="component" value="Unassembled WGS sequence"/>
</dbReference>
<feature type="transmembrane region" description="Helical" evidence="1">
    <location>
        <begin position="49"/>
        <end position="69"/>
    </location>
</feature>
<evidence type="ECO:0000256" key="1">
    <source>
        <dbReference type="SAM" id="Phobius"/>
    </source>
</evidence>
<proteinExistence type="predicted"/>
<evidence type="ECO:0000313" key="2">
    <source>
        <dbReference type="EMBL" id="SHI83920.1"/>
    </source>
</evidence>
<accession>A0A1M6EF27</accession>
<dbReference type="AlphaFoldDB" id="A0A1M6EF27"/>
<sequence length="123" mass="13746">MAKRFKKQESEVLHYAYLRRRVHSSWKITLMVALGGSIVFWSAGLVNGWAALGLILAVFLVRPVAEIMFSRVFFCPRCGGDIFLDVCQVESRGSGVEQGVVCSFCRVEVTHYVSKEGDVVDID</sequence>
<gene>
    <name evidence="2" type="ORF">SAMN02745181_1012</name>
</gene>
<evidence type="ECO:0000313" key="3">
    <source>
        <dbReference type="Proteomes" id="UP000184510"/>
    </source>
</evidence>
<organism evidence="2 3">
    <name type="scientific">Rubritalea squalenifaciens DSM 18772</name>
    <dbReference type="NCBI Taxonomy" id="1123071"/>
    <lineage>
        <taxon>Bacteria</taxon>
        <taxon>Pseudomonadati</taxon>
        <taxon>Verrucomicrobiota</taxon>
        <taxon>Verrucomicrobiia</taxon>
        <taxon>Verrucomicrobiales</taxon>
        <taxon>Rubritaleaceae</taxon>
        <taxon>Rubritalea</taxon>
    </lineage>
</organism>
<keyword evidence="1" id="KW-1133">Transmembrane helix</keyword>
<dbReference type="OrthoDB" id="199526at2"/>
<keyword evidence="1" id="KW-0472">Membrane</keyword>
<keyword evidence="1" id="KW-0812">Transmembrane</keyword>
<reference evidence="2 3" key="1">
    <citation type="submission" date="2016-11" db="EMBL/GenBank/DDBJ databases">
        <authorList>
            <person name="Jaros S."/>
            <person name="Januszkiewicz K."/>
            <person name="Wedrychowicz H."/>
        </authorList>
    </citation>
    <scope>NUCLEOTIDE SEQUENCE [LARGE SCALE GENOMIC DNA]</scope>
    <source>
        <strain evidence="2 3">DSM 18772</strain>
    </source>
</reference>